<keyword evidence="1" id="KW-1133">Transmembrane helix</keyword>
<reference evidence="2 3" key="2">
    <citation type="submission" date="2019-09" db="EMBL/GenBank/DDBJ databases">
        <authorList>
            <person name="Jin C."/>
        </authorList>
    </citation>
    <scope>NUCLEOTIDE SEQUENCE [LARGE SCALE GENOMIC DNA]</scope>
    <source>
        <strain evidence="2 3">BN140002</strain>
    </source>
</reference>
<dbReference type="InterPro" id="IPR019629">
    <property type="entry name" value="Uncharacterised_HI1736/YgjV"/>
</dbReference>
<feature type="transmembrane region" description="Helical" evidence="1">
    <location>
        <begin position="106"/>
        <end position="123"/>
    </location>
</feature>
<gene>
    <name evidence="2" type="ORF">F0L46_10770</name>
</gene>
<protein>
    <submittedName>
        <fullName evidence="2">YgjV family protein</fullName>
    </submittedName>
</protein>
<feature type="transmembrane region" description="Helical" evidence="1">
    <location>
        <begin position="132"/>
        <end position="154"/>
    </location>
</feature>
<dbReference type="OrthoDB" id="7993982at2"/>
<accession>A0A5B2VGK0</accession>
<evidence type="ECO:0000313" key="3">
    <source>
        <dbReference type="Proteomes" id="UP000323142"/>
    </source>
</evidence>
<dbReference type="AlphaFoldDB" id="A0A5B2VGK0"/>
<dbReference type="EMBL" id="VUOA01000019">
    <property type="protein sequence ID" value="KAA2237469.1"/>
    <property type="molecule type" value="Genomic_DNA"/>
</dbReference>
<dbReference type="RefSeq" id="WP_149817303.1">
    <property type="nucleotide sequence ID" value="NZ_VUOA01000019.1"/>
</dbReference>
<dbReference type="Pfam" id="PF10688">
    <property type="entry name" value="Imp-YgjV"/>
    <property type="match status" value="1"/>
</dbReference>
<sequence length="186" mass="18951">MLPAILDLLPALEPFGALAVLVGSCVGLMPRRNLLLAASALCSGLFCIHFLRLGSSTGAAMCVISLLQSLAATRIEGGGRPAWLGGFFALTCAAAAALTVATWTGWPSALAGTGALLAAAARLQPDIQRMRLLLLACSGAWIGHNIVVGSVFGLTCDVLSVSSVLLALWTTAREEAQRAPAGSVPA</sequence>
<evidence type="ECO:0000313" key="2">
    <source>
        <dbReference type="EMBL" id="KAA2237469.1"/>
    </source>
</evidence>
<organism evidence="2 3">
    <name type="scientific">Salinarimonas soli</name>
    <dbReference type="NCBI Taxonomy" id="1638099"/>
    <lineage>
        <taxon>Bacteria</taxon>
        <taxon>Pseudomonadati</taxon>
        <taxon>Pseudomonadota</taxon>
        <taxon>Alphaproteobacteria</taxon>
        <taxon>Hyphomicrobiales</taxon>
        <taxon>Salinarimonadaceae</taxon>
        <taxon>Salinarimonas</taxon>
    </lineage>
</organism>
<keyword evidence="1" id="KW-0812">Transmembrane</keyword>
<feature type="transmembrane region" description="Helical" evidence="1">
    <location>
        <begin position="12"/>
        <end position="29"/>
    </location>
</feature>
<proteinExistence type="predicted"/>
<feature type="transmembrane region" description="Helical" evidence="1">
    <location>
        <begin position="34"/>
        <end position="51"/>
    </location>
</feature>
<keyword evidence="1" id="KW-0472">Membrane</keyword>
<dbReference type="Proteomes" id="UP000323142">
    <property type="component" value="Unassembled WGS sequence"/>
</dbReference>
<keyword evidence="3" id="KW-1185">Reference proteome</keyword>
<comment type="caution">
    <text evidence="2">The sequence shown here is derived from an EMBL/GenBank/DDBJ whole genome shotgun (WGS) entry which is preliminary data.</text>
</comment>
<name>A0A5B2VGK0_9HYPH</name>
<evidence type="ECO:0000256" key="1">
    <source>
        <dbReference type="SAM" id="Phobius"/>
    </source>
</evidence>
<reference evidence="2 3" key="1">
    <citation type="submission" date="2019-09" db="EMBL/GenBank/DDBJ databases">
        <title>Salinarimonas rosea gen. nov., sp. nov., a new member of the a-2 subgroup of the Proteobacteria.</title>
        <authorList>
            <person name="Liu J."/>
        </authorList>
    </citation>
    <scope>NUCLEOTIDE SEQUENCE [LARGE SCALE GENOMIC DNA]</scope>
    <source>
        <strain evidence="2 3">BN140002</strain>
    </source>
</reference>